<dbReference type="CDD" id="cd00207">
    <property type="entry name" value="fer2"/>
    <property type="match status" value="1"/>
</dbReference>
<name>A0ABZ0CWQ4_9BURK</name>
<dbReference type="Pfam" id="PF00111">
    <property type="entry name" value="Fer2"/>
    <property type="match status" value="1"/>
</dbReference>
<dbReference type="InterPro" id="IPR036010">
    <property type="entry name" value="2Fe-2S_ferredoxin-like_sf"/>
</dbReference>
<dbReference type="RefSeq" id="WP_316702366.1">
    <property type="nucleotide sequence ID" value="NZ_CP136336.1"/>
</dbReference>
<dbReference type="PROSITE" id="PS51384">
    <property type="entry name" value="FAD_FR"/>
    <property type="match status" value="1"/>
</dbReference>
<dbReference type="InterPro" id="IPR000454">
    <property type="entry name" value="ATP_synth_F0_csu"/>
</dbReference>
<dbReference type="SUPFAM" id="SSF52343">
    <property type="entry name" value="Ferredoxin reductase-like, C-terminal NADP-linked domain"/>
    <property type="match status" value="1"/>
</dbReference>
<gene>
    <name evidence="3" type="ORF">RXV79_04955</name>
</gene>
<dbReference type="EMBL" id="CP136336">
    <property type="protein sequence ID" value="WOB09412.1"/>
    <property type="molecule type" value="Genomic_DNA"/>
</dbReference>
<organism evidence="3 4">
    <name type="scientific">Piscinibacter gummiphilus</name>
    <dbReference type="NCBI Taxonomy" id="946333"/>
    <lineage>
        <taxon>Bacteria</taxon>
        <taxon>Pseudomonadati</taxon>
        <taxon>Pseudomonadota</taxon>
        <taxon>Betaproteobacteria</taxon>
        <taxon>Burkholderiales</taxon>
        <taxon>Sphaerotilaceae</taxon>
        <taxon>Piscinibacter</taxon>
    </lineage>
</organism>
<dbReference type="PRINTS" id="PR00124">
    <property type="entry name" value="ATPASEC"/>
</dbReference>
<protein>
    <submittedName>
        <fullName evidence="3">2Fe-2S iron-sulfur cluster binding domain-containing protein</fullName>
    </submittedName>
</protein>
<dbReference type="Gene3D" id="3.10.20.30">
    <property type="match status" value="1"/>
</dbReference>
<dbReference type="InterPro" id="IPR050415">
    <property type="entry name" value="MRET"/>
</dbReference>
<dbReference type="InterPro" id="IPR012675">
    <property type="entry name" value="Beta-grasp_dom_sf"/>
</dbReference>
<dbReference type="Proteomes" id="UP001303946">
    <property type="component" value="Chromosome"/>
</dbReference>
<evidence type="ECO:0000259" key="2">
    <source>
        <dbReference type="PROSITE" id="PS51384"/>
    </source>
</evidence>
<dbReference type="Gene3D" id="3.40.50.80">
    <property type="entry name" value="Nucleotide-binding domain of ferredoxin-NADP reductase (FNR) module"/>
    <property type="match status" value="1"/>
</dbReference>
<dbReference type="InterPro" id="IPR017938">
    <property type="entry name" value="Riboflavin_synthase-like_b-brl"/>
</dbReference>
<dbReference type="InterPro" id="IPR017927">
    <property type="entry name" value="FAD-bd_FR_type"/>
</dbReference>
<evidence type="ECO:0000313" key="3">
    <source>
        <dbReference type="EMBL" id="WOB09412.1"/>
    </source>
</evidence>
<reference evidence="3 4" key="1">
    <citation type="submission" date="2023-10" db="EMBL/GenBank/DDBJ databases">
        <title>Bacteria for the degradation of biodegradable plastic PBAT(Polybutylene adipate terephthalate).</title>
        <authorList>
            <person name="Weon H.-Y."/>
            <person name="Yeon J."/>
        </authorList>
    </citation>
    <scope>NUCLEOTIDE SEQUENCE [LARGE SCALE GENOMIC DNA]</scope>
    <source>
        <strain evidence="3 4">SBD 7-3</strain>
    </source>
</reference>
<evidence type="ECO:0000259" key="1">
    <source>
        <dbReference type="PROSITE" id="PS51085"/>
    </source>
</evidence>
<accession>A0ABZ0CWQ4</accession>
<dbReference type="PROSITE" id="PS51085">
    <property type="entry name" value="2FE2S_FER_2"/>
    <property type="match status" value="1"/>
</dbReference>
<dbReference type="PANTHER" id="PTHR47354">
    <property type="entry name" value="NADH OXIDOREDUCTASE HCR"/>
    <property type="match status" value="1"/>
</dbReference>
<keyword evidence="4" id="KW-1185">Reference proteome</keyword>
<dbReference type="Gene3D" id="2.40.30.10">
    <property type="entry name" value="Translation factors"/>
    <property type="match status" value="1"/>
</dbReference>
<dbReference type="InterPro" id="IPR039261">
    <property type="entry name" value="FNR_nucleotide-bd"/>
</dbReference>
<sequence length="360" mass="38242">MLLSLFKTRSRTECEVRLHDGTRFRVRPGETLLDAALAAGLDAPYNCRVGACRTCRCEVVEGKANSLVDRAYVLEPHDLQRGAYLACQTQPLSDLVLRWEMGHRPESGITAKVSGQAQLTPRVWRVSLITARALQASPGQYVGVRVPQGENPAWLRPYSIVSLAPHLDGSLLHLDVARHAGGRMSTWLTSADAIGQAVQLAGPFGDCVAGSDAAPLAAAGAGSGIGAACGALMESHARQPSRPTLLLAYGAQLQDLYGADALAASARRHGARHLSLAWAEHAPTAASGTARGRAPFGLDAIGAWAASWSHTPSQATHDARVLLYGPSGFVDACLPVLHDMGFGAERIRFDRYQSPSEETT</sequence>
<dbReference type="PANTHER" id="PTHR47354:SF3">
    <property type="entry name" value="OXIDOREDUCTASE-RELATED"/>
    <property type="match status" value="1"/>
</dbReference>
<feature type="domain" description="FAD-binding FR-type" evidence="2">
    <location>
        <begin position="106"/>
        <end position="210"/>
    </location>
</feature>
<dbReference type="SUPFAM" id="SSF63380">
    <property type="entry name" value="Riboflavin synthase domain-like"/>
    <property type="match status" value="1"/>
</dbReference>
<feature type="domain" description="2Fe-2S ferredoxin-type" evidence="1">
    <location>
        <begin position="12"/>
        <end position="103"/>
    </location>
</feature>
<dbReference type="InterPro" id="IPR001041">
    <property type="entry name" value="2Fe-2S_ferredoxin-type"/>
</dbReference>
<evidence type="ECO:0000313" key="4">
    <source>
        <dbReference type="Proteomes" id="UP001303946"/>
    </source>
</evidence>
<proteinExistence type="predicted"/>
<dbReference type="SUPFAM" id="SSF54292">
    <property type="entry name" value="2Fe-2S ferredoxin-like"/>
    <property type="match status" value="1"/>
</dbReference>